<gene>
    <name evidence="2" type="ORF">AOPFMNJM_0661</name>
</gene>
<organism evidence="2 3">
    <name type="scientific">Methylobacterium jeotgali</name>
    <dbReference type="NCBI Taxonomy" id="381630"/>
    <lineage>
        <taxon>Bacteria</taxon>
        <taxon>Pseudomonadati</taxon>
        <taxon>Pseudomonadota</taxon>
        <taxon>Alphaproteobacteria</taxon>
        <taxon>Hyphomicrobiales</taxon>
        <taxon>Methylobacteriaceae</taxon>
        <taxon>Methylobacterium</taxon>
    </lineage>
</organism>
<dbReference type="EMBL" id="BPQR01000010">
    <property type="protein sequence ID" value="GJE05362.1"/>
    <property type="molecule type" value="Genomic_DNA"/>
</dbReference>
<evidence type="ECO:0000256" key="1">
    <source>
        <dbReference type="SAM" id="MobiDB-lite"/>
    </source>
</evidence>
<feature type="compositionally biased region" description="Basic residues" evidence="1">
    <location>
        <begin position="276"/>
        <end position="287"/>
    </location>
</feature>
<sequence length="307" mass="32088">MPNDTLAGAPPGDIHLGGLARSVDVTLASVLATEFPVDPILGREISDLVSKAASLQKRHGLLLEAGIVAALRASGRFEVLTGVSIPITAAADSLVASTPPETLERIALRYDAPVSRAVNMDFVVVDLEAGWAGAYDCKRGNGTLTTRLLRPLVRDVECVGILLRSFLRDRGYAAVDRVTAGLVDIYGQSGVPAHLAVGLRDLDAHFGVPVASILEAMNRRLTAGFKAAVPGLLASVQAKVSEEAAHRAVMDGPVDAGPRATAVRTPARLAGPGHLTARRAPGRHPGRRPGVPPAARQPLDPARRARG</sequence>
<dbReference type="Proteomes" id="UP001055102">
    <property type="component" value="Unassembled WGS sequence"/>
</dbReference>
<evidence type="ECO:0000313" key="3">
    <source>
        <dbReference type="Proteomes" id="UP001055102"/>
    </source>
</evidence>
<reference evidence="2" key="1">
    <citation type="journal article" date="2021" name="Front. Microbiol.">
        <title>Comprehensive Comparative Genomics and Phenotyping of Methylobacterium Species.</title>
        <authorList>
            <person name="Alessa O."/>
            <person name="Ogura Y."/>
            <person name="Fujitani Y."/>
            <person name="Takami H."/>
            <person name="Hayashi T."/>
            <person name="Sahin N."/>
            <person name="Tani A."/>
        </authorList>
    </citation>
    <scope>NUCLEOTIDE SEQUENCE</scope>
    <source>
        <strain evidence="2">LMG 23639</strain>
    </source>
</reference>
<name>A0ABQ4SQD5_9HYPH</name>
<evidence type="ECO:0008006" key="4">
    <source>
        <dbReference type="Google" id="ProtNLM"/>
    </source>
</evidence>
<comment type="caution">
    <text evidence="2">The sequence shown here is derived from an EMBL/GenBank/DDBJ whole genome shotgun (WGS) entry which is preliminary data.</text>
</comment>
<dbReference type="RefSeq" id="WP_238274048.1">
    <property type="nucleotide sequence ID" value="NZ_BPQR01000010.1"/>
</dbReference>
<feature type="region of interest" description="Disordered" evidence="1">
    <location>
        <begin position="264"/>
        <end position="307"/>
    </location>
</feature>
<evidence type="ECO:0000313" key="2">
    <source>
        <dbReference type="EMBL" id="GJE05362.1"/>
    </source>
</evidence>
<protein>
    <recommendedName>
        <fullName evidence="4">Restriction endonuclease</fullName>
    </recommendedName>
</protein>
<proteinExistence type="predicted"/>
<accession>A0ABQ4SQD5</accession>
<reference evidence="2" key="2">
    <citation type="submission" date="2021-08" db="EMBL/GenBank/DDBJ databases">
        <authorList>
            <person name="Tani A."/>
            <person name="Ola A."/>
            <person name="Ogura Y."/>
            <person name="Katsura K."/>
            <person name="Hayashi T."/>
        </authorList>
    </citation>
    <scope>NUCLEOTIDE SEQUENCE</scope>
    <source>
        <strain evidence="2">LMG 23639</strain>
    </source>
</reference>
<keyword evidence="3" id="KW-1185">Reference proteome</keyword>